<reference evidence="3 4" key="1">
    <citation type="journal article" date="2020" name="Genomics">
        <title>Complete, high-quality genomes from long-read metagenomic sequencing of two wolf lichen thalli reveals enigmatic genome architecture.</title>
        <authorList>
            <person name="McKenzie S.K."/>
            <person name="Walston R.F."/>
            <person name="Allen J.L."/>
        </authorList>
    </citation>
    <scope>NUCLEOTIDE SEQUENCE [LARGE SCALE GENOMIC DNA]</scope>
    <source>
        <strain evidence="3">WasteWater2</strain>
    </source>
</reference>
<protein>
    <submittedName>
        <fullName evidence="3">Uncharacterized protein</fullName>
    </submittedName>
</protein>
<feature type="chain" id="PRO_5034568624" evidence="2">
    <location>
        <begin position="26"/>
        <end position="320"/>
    </location>
</feature>
<evidence type="ECO:0000313" key="4">
    <source>
        <dbReference type="Proteomes" id="UP000578531"/>
    </source>
</evidence>
<evidence type="ECO:0000313" key="3">
    <source>
        <dbReference type="EMBL" id="KAF6240852.1"/>
    </source>
</evidence>
<organism evidence="3 4">
    <name type="scientific">Letharia columbiana</name>
    <dbReference type="NCBI Taxonomy" id="112416"/>
    <lineage>
        <taxon>Eukaryota</taxon>
        <taxon>Fungi</taxon>
        <taxon>Dikarya</taxon>
        <taxon>Ascomycota</taxon>
        <taxon>Pezizomycotina</taxon>
        <taxon>Lecanoromycetes</taxon>
        <taxon>OSLEUM clade</taxon>
        <taxon>Lecanoromycetidae</taxon>
        <taxon>Lecanorales</taxon>
        <taxon>Lecanorineae</taxon>
        <taxon>Parmeliaceae</taxon>
        <taxon>Letharia</taxon>
    </lineage>
</organism>
<evidence type="ECO:0000256" key="2">
    <source>
        <dbReference type="SAM" id="SignalP"/>
    </source>
</evidence>
<proteinExistence type="predicted"/>
<dbReference type="GeneID" id="59282323"/>
<name>A0A8H6G5D9_9LECA</name>
<feature type="compositionally biased region" description="Polar residues" evidence="1">
    <location>
        <begin position="269"/>
        <end position="278"/>
    </location>
</feature>
<comment type="caution">
    <text evidence="3">The sequence shown here is derived from an EMBL/GenBank/DDBJ whole genome shotgun (WGS) entry which is preliminary data.</text>
</comment>
<dbReference type="Proteomes" id="UP000578531">
    <property type="component" value="Unassembled WGS sequence"/>
</dbReference>
<feature type="compositionally biased region" description="Acidic residues" evidence="1">
    <location>
        <begin position="44"/>
        <end position="56"/>
    </location>
</feature>
<dbReference type="EMBL" id="JACCJC010000002">
    <property type="protein sequence ID" value="KAF6240852.1"/>
    <property type="molecule type" value="Genomic_DNA"/>
</dbReference>
<accession>A0A8H6G5D9</accession>
<keyword evidence="4" id="KW-1185">Reference proteome</keyword>
<gene>
    <name evidence="3" type="ORF">HO173_000644</name>
</gene>
<feature type="region of interest" description="Disordered" evidence="1">
    <location>
        <begin position="269"/>
        <end position="320"/>
    </location>
</feature>
<feature type="signal peptide" evidence="2">
    <location>
        <begin position="1"/>
        <end position="25"/>
    </location>
</feature>
<feature type="compositionally biased region" description="Low complexity" evidence="1">
    <location>
        <begin position="57"/>
        <end position="70"/>
    </location>
</feature>
<sequence length="320" mass="35502">MHLSARSKLLAIALNCLYLPLLVRGLPYNVNELVVRADVVDLDPTVDDTTGADDDGTTAATGTQDAGSDTSTEYDWPWPVIPDSGAHNGISEGLDSAGRPYINYALNTIEGAIPAERRSPVFFTDVKPPAPDNFVEEHLGGNGWDYFDAFRDDWENSFGSQRKIPLSDSEYWLIVNRASNAMARSNMESEVFVSMDSEGGTRSVFNGVQTYDGKGDIEKEATWKPTNKGVGQIFYQTELPVLMRNPNTKKITAYKKNDQGNYEFTTQWDASLPRSNPNYKPRDYLPEMPLDSASGGPRLVPFSTPDGQAPQRWDDGYNHK</sequence>
<evidence type="ECO:0000256" key="1">
    <source>
        <dbReference type="SAM" id="MobiDB-lite"/>
    </source>
</evidence>
<keyword evidence="2" id="KW-0732">Signal</keyword>
<dbReference type="OrthoDB" id="4365405at2759"/>
<feature type="region of interest" description="Disordered" evidence="1">
    <location>
        <begin position="44"/>
        <end position="71"/>
    </location>
</feature>
<dbReference type="AlphaFoldDB" id="A0A8H6G5D9"/>
<dbReference type="RefSeq" id="XP_037170100.1">
    <property type="nucleotide sequence ID" value="XM_037302593.1"/>
</dbReference>